<dbReference type="EMBL" id="KU739464">
    <property type="protein sequence ID" value="AND96299.1"/>
    <property type="molecule type" value="Genomic_DNA"/>
</dbReference>
<dbReference type="GO" id="GO:0008137">
    <property type="term" value="F:NADH dehydrogenase (ubiquinone) activity"/>
    <property type="evidence" value="ECO:0007669"/>
    <property type="project" value="UniProtKB-EC"/>
</dbReference>
<dbReference type="InterPro" id="IPR050269">
    <property type="entry name" value="ComplexI_Subunit6"/>
</dbReference>
<evidence type="ECO:0000256" key="1">
    <source>
        <dbReference type="ARBA" id="ARBA00004225"/>
    </source>
</evidence>
<evidence type="ECO:0000256" key="14">
    <source>
        <dbReference type="ARBA" id="ARBA00031019"/>
    </source>
</evidence>
<gene>
    <name evidence="17" type="primary">nad6</name>
</gene>
<evidence type="ECO:0000256" key="13">
    <source>
        <dbReference type="ARBA" id="ARBA00023136"/>
    </source>
</evidence>
<dbReference type="AlphaFoldDB" id="A0A1X9HE59"/>
<comment type="subcellular location">
    <subcellularLocation>
        <location evidence="1">Mitochondrion membrane</location>
        <topology evidence="1">Multi-pass membrane protein</topology>
    </subcellularLocation>
</comment>
<evidence type="ECO:0000256" key="7">
    <source>
        <dbReference type="ARBA" id="ARBA00022692"/>
    </source>
</evidence>
<reference evidence="17" key="1">
    <citation type="submission" date="2016-02" db="EMBL/GenBank/DDBJ databases">
        <title>Phylogeny of the Onthophagini (Coleoptera:Scarabaeidae).</title>
        <authorList>
            <person name="Thijmen B."/>
            <person name="Alfried V.P."/>
        </authorList>
    </citation>
    <scope>NUCLEOTIDE SEQUENCE</scope>
</reference>
<evidence type="ECO:0000256" key="8">
    <source>
        <dbReference type="ARBA" id="ARBA00022967"/>
    </source>
</evidence>
<evidence type="ECO:0000256" key="5">
    <source>
        <dbReference type="ARBA" id="ARBA00022448"/>
    </source>
</evidence>
<dbReference type="GO" id="GO:0031966">
    <property type="term" value="C:mitochondrial membrane"/>
    <property type="evidence" value="ECO:0007669"/>
    <property type="project" value="UniProtKB-SubCell"/>
</dbReference>
<keyword evidence="5" id="KW-0813">Transport</keyword>
<geneLocation type="mitochondrion" evidence="17"/>
<keyword evidence="8" id="KW-1278">Translocase</keyword>
<feature type="transmembrane region" description="Helical" evidence="16">
    <location>
        <begin position="44"/>
        <end position="69"/>
    </location>
</feature>
<name>A0A1X9HE59_9SCAR</name>
<evidence type="ECO:0000256" key="15">
    <source>
        <dbReference type="ARBA" id="ARBA00049551"/>
    </source>
</evidence>
<keyword evidence="7 16" id="KW-0812">Transmembrane</keyword>
<evidence type="ECO:0000256" key="2">
    <source>
        <dbReference type="ARBA" id="ARBA00005698"/>
    </source>
</evidence>
<keyword evidence="10 16" id="KW-1133">Transmembrane helix</keyword>
<keyword evidence="6" id="KW-0679">Respiratory chain</keyword>
<evidence type="ECO:0000256" key="9">
    <source>
        <dbReference type="ARBA" id="ARBA00022982"/>
    </source>
</evidence>
<evidence type="ECO:0000256" key="10">
    <source>
        <dbReference type="ARBA" id="ARBA00022989"/>
    </source>
</evidence>
<keyword evidence="9" id="KW-0249">Electron transport</keyword>
<evidence type="ECO:0000256" key="3">
    <source>
        <dbReference type="ARBA" id="ARBA00012944"/>
    </source>
</evidence>
<dbReference type="PANTHER" id="PTHR11435">
    <property type="entry name" value="NADH UBIQUINONE OXIDOREDUCTASE SUBUNIT ND6"/>
    <property type="match status" value="1"/>
</dbReference>
<comment type="similarity">
    <text evidence="2">Belongs to the complex I subunit 6 family.</text>
</comment>
<accession>A0A1X9HE59</accession>
<evidence type="ECO:0000256" key="16">
    <source>
        <dbReference type="SAM" id="Phobius"/>
    </source>
</evidence>
<evidence type="ECO:0000256" key="12">
    <source>
        <dbReference type="ARBA" id="ARBA00023128"/>
    </source>
</evidence>
<dbReference type="EC" id="7.1.1.2" evidence="3"/>
<evidence type="ECO:0000256" key="6">
    <source>
        <dbReference type="ARBA" id="ARBA00022660"/>
    </source>
</evidence>
<dbReference type="PANTHER" id="PTHR11435:SF1">
    <property type="entry name" value="NADH-UBIQUINONE OXIDOREDUCTASE CHAIN 6"/>
    <property type="match status" value="1"/>
</dbReference>
<comment type="catalytic activity">
    <reaction evidence="15">
        <text>a ubiquinone + NADH + 5 H(+)(in) = a ubiquinol + NAD(+) + 4 H(+)(out)</text>
        <dbReference type="Rhea" id="RHEA:29091"/>
        <dbReference type="Rhea" id="RHEA-COMP:9565"/>
        <dbReference type="Rhea" id="RHEA-COMP:9566"/>
        <dbReference type="ChEBI" id="CHEBI:15378"/>
        <dbReference type="ChEBI" id="CHEBI:16389"/>
        <dbReference type="ChEBI" id="CHEBI:17976"/>
        <dbReference type="ChEBI" id="CHEBI:57540"/>
        <dbReference type="ChEBI" id="CHEBI:57945"/>
        <dbReference type="EC" id="7.1.1.2"/>
    </reaction>
</comment>
<proteinExistence type="inferred from homology"/>
<organism evidence="17">
    <name type="scientific">Onthophagus baolocensis</name>
    <dbReference type="NCBI Taxonomy" id="1848770"/>
    <lineage>
        <taxon>Eukaryota</taxon>
        <taxon>Metazoa</taxon>
        <taxon>Ecdysozoa</taxon>
        <taxon>Arthropoda</taxon>
        <taxon>Hexapoda</taxon>
        <taxon>Insecta</taxon>
        <taxon>Pterygota</taxon>
        <taxon>Neoptera</taxon>
        <taxon>Endopterygota</taxon>
        <taxon>Coleoptera</taxon>
        <taxon>Polyphaga</taxon>
        <taxon>Scarabaeiformia</taxon>
        <taxon>Scarabaeidae</taxon>
        <taxon>Scarabaeinae</taxon>
        <taxon>Onthophagini</taxon>
        <taxon>Onthophagus</taxon>
    </lineage>
</organism>
<feature type="transmembrane region" description="Helical" evidence="16">
    <location>
        <begin position="81"/>
        <end position="99"/>
    </location>
</feature>
<evidence type="ECO:0000256" key="4">
    <source>
        <dbReference type="ARBA" id="ARBA00021095"/>
    </source>
</evidence>
<keyword evidence="12 17" id="KW-0496">Mitochondrion</keyword>
<keyword evidence="11" id="KW-0520">NAD</keyword>
<evidence type="ECO:0000313" key="17">
    <source>
        <dbReference type="EMBL" id="AND96299.1"/>
    </source>
</evidence>
<keyword evidence="13 16" id="KW-0472">Membrane</keyword>
<sequence>MLMMMIMFTMSILMIWMKHPLSMGLILLIQTINMSLYLGFFHLNYWFSYILFLIMIGGMLILFIYMTNVASNEMFYPSMKFMILLISILFLYMITNYFINTYYININNNYNQIMMMETNLSLTKYFNYPNHFLMYLLISYLLIALLAIVKITDFKKNGTLRSNY</sequence>
<protein>
    <recommendedName>
        <fullName evidence="4">NADH-ubiquinone oxidoreductase chain 6</fullName>
        <ecNumber evidence="3">7.1.1.2</ecNumber>
    </recommendedName>
    <alternativeName>
        <fullName evidence="14">NADH dehydrogenase subunit 6</fullName>
    </alternativeName>
</protein>
<feature type="transmembrane region" description="Helical" evidence="16">
    <location>
        <begin position="132"/>
        <end position="151"/>
    </location>
</feature>
<evidence type="ECO:0000256" key="11">
    <source>
        <dbReference type="ARBA" id="ARBA00023027"/>
    </source>
</evidence>